<accession>A0A091DCX3</accession>
<name>A0A091DCX3_FUKDA</name>
<reference evidence="2 3" key="1">
    <citation type="submission" date="2013-11" db="EMBL/GenBank/DDBJ databases">
        <title>The Damaraland mole rat (Fukomys damarensis) genome and evolution of African mole rats.</title>
        <authorList>
            <person name="Gladyshev V.N."/>
            <person name="Fang X."/>
        </authorList>
    </citation>
    <scope>NUCLEOTIDE SEQUENCE [LARGE SCALE GENOMIC DNA]</scope>
    <source>
        <tissue evidence="2">Liver</tissue>
    </source>
</reference>
<evidence type="ECO:0000313" key="3">
    <source>
        <dbReference type="Proteomes" id="UP000028990"/>
    </source>
</evidence>
<feature type="region of interest" description="Disordered" evidence="1">
    <location>
        <begin position="119"/>
        <end position="145"/>
    </location>
</feature>
<keyword evidence="3" id="KW-1185">Reference proteome</keyword>
<gene>
    <name evidence="2" type="ORF">H920_17974</name>
</gene>
<feature type="compositionally biased region" description="Polar residues" evidence="1">
    <location>
        <begin position="131"/>
        <end position="141"/>
    </location>
</feature>
<dbReference type="EMBL" id="KN124648">
    <property type="protein sequence ID" value="KFO20641.1"/>
    <property type="molecule type" value="Genomic_DNA"/>
</dbReference>
<dbReference type="AlphaFoldDB" id="A0A091DCX3"/>
<evidence type="ECO:0000256" key="1">
    <source>
        <dbReference type="SAM" id="MobiDB-lite"/>
    </source>
</evidence>
<protein>
    <submittedName>
        <fullName evidence="2">Uncharacterized protein</fullName>
    </submittedName>
</protein>
<dbReference type="Proteomes" id="UP000028990">
    <property type="component" value="Unassembled WGS sequence"/>
</dbReference>
<sequence>MLPVRPGARVGEASCARGQAKALGGPRSGGARRRSGPLDLAAGKPLVRRRGKSETPSAENPLQLRRKRVVMVSGYGHRPEEGLCTPEPQPDTPPGIHCWAALVGGRFCAPVLAAQSSVPVERGEKEPQVAKTRTPQPSESTCAPALASPREFPESLLGPVSKSHAFCSARRVALQSQFVKDQINILEHTGRQWEKPAHEAVKVLTVQFSLCLSASSSRVSDADVHWGLYREMEGGREGFNLLYASESAALIVPLRRSCHLLSPSFLTTFLGSNESKANGHRALASVNTKHGSRQCKLNRLPSVLQVAG</sequence>
<feature type="region of interest" description="Disordered" evidence="1">
    <location>
        <begin position="1"/>
        <end position="66"/>
    </location>
</feature>
<proteinExistence type="predicted"/>
<evidence type="ECO:0000313" key="2">
    <source>
        <dbReference type="EMBL" id="KFO20641.1"/>
    </source>
</evidence>
<organism evidence="2 3">
    <name type="scientific">Fukomys damarensis</name>
    <name type="common">Damaraland mole rat</name>
    <name type="synonym">Cryptomys damarensis</name>
    <dbReference type="NCBI Taxonomy" id="885580"/>
    <lineage>
        <taxon>Eukaryota</taxon>
        <taxon>Metazoa</taxon>
        <taxon>Chordata</taxon>
        <taxon>Craniata</taxon>
        <taxon>Vertebrata</taxon>
        <taxon>Euteleostomi</taxon>
        <taxon>Mammalia</taxon>
        <taxon>Eutheria</taxon>
        <taxon>Euarchontoglires</taxon>
        <taxon>Glires</taxon>
        <taxon>Rodentia</taxon>
        <taxon>Hystricomorpha</taxon>
        <taxon>Bathyergidae</taxon>
        <taxon>Fukomys</taxon>
    </lineage>
</organism>